<dbReference type="GO" id="GO:0016579">
    <property type="term" value="P:protein deubiquitination"/>
    <property type="evidence" value="ECO:0007669"/>
    <property type="project" value="InterPro"/>
</dbReference>
<dbReference type="PANTHER" id="PTHR24006:SF796">
    <property type="entry name" value="UBL CARBOXYL-TERMINAL HYDROLASE 18-RELATED"/>
    <property type="match status" value="1"/>
</dbReference>
<dbReference type="AlphaFoldDB" id="A0A8D1V122"/>
<evidence type="ECO:0000256" key="1">
    <source>
        <dbReference type="SAM" id="MobiDB-lite"/>
    </source>
</evidence>
<evidence type="ECO:0000259" key="2">
    <source>
        <dbReference type="PROSITE" id="PS50235"/>
    </source>
</evidence>
<dbReference type="InterPro" id="IPR001394">
    <property type="entry name" value="Peptidase_C19_UCH"/>
</dbReference>
<reference evidence="3" key="1">
    <citation type="submission" date="2025-05" db="UniProtKB">
        <authorList>
            <consortium name="Ensembl"/>
        </authorList>
    </citation>
    <scope>IDENTIFICATION</scope>
</reference>
<dbReference type="Proteomes" id="UP000694727">
    <property type="component" value="Unplaced"/>
</dbReference>
<dbReference type="PROSITE" id="PS00972">
    <property type="entry name" value="USP_1"/>
    <property type="match status" value="1"/>
</dbReference>
<gene>
    <name evidence="3" type="primary">USP18</name>
</gene>
<dbReference type="InterPro" id="IPR028889">
    <property type="entry name" value="USP"/>
</dbReference>
<feature type="domain" description="USP" evidence="2">
    <location>
        <begin position="4"/>
        <end position="312"/>
    </location>
</feature>
<dbReference type="Pfam" id="PF00443">
    <property type="entry name" value="UCH"/>
    <property type="match status" value="1"/>
</dbReference>
<accession>A0A8D1V122</accession>
<sequence>MGPVGLHNIGQTCCLNSLIQVLIMNVGLTKILKRMTVPRGAEEQRRNVPFQLLLLLEKMQDSRQKAVQPMELAYCLQKYNIPMFVQHDAAQLYLTVWNLIKDQITDVDLVARLQALYTIRVKETFVCLECTTEHVRNSSMLTLPLSLFDMDSKPLKTLEDALHCFFQPRELSGRDKCFCENCGRKTCWKQVLKLSRLPQTLTLHLMRFSIKNLRTEKVCHSLYFPQSLDLNPLLETEEEPCAAEGQVSASRPLPTRPMGRHNLRVAPSPELPTVPLTRGDFWASFSPLGRHIQAGMCVAERGTQREENSPVA</sequence>
<dbReference type="Proteomes" id="UP000694725">
    <property type="component" value="Unplaced"/>
</dbReference>
<dbReference type="PANTHER" id="PTHR24006">
    <property type="entry name" value="UBIQUITIN CARBOXYL-TERMINAL HYDROLASE"/>
    <property type="match status" value="1"/>
</dbReference>
<dbReference type="Proteomes" id="UP000694723">
    <property type="component" value="Unplaced"/>
</dbReference>
<dbReference type="InterPro" id="IPR018200">
    <property type="entry name" value="USP_CS"/>
</dbReference>
<dbReference type="Ensembl" id="ENSSSCT00065044250.1">
    <property type="protein sequence ID" value="ENSSSCP00065018876.1"/>
    <property type="gene ID" value="ENSSSCG00065032619.1"/>
</dbReference>
<feature type="region of interest" description="Disordered" evidence="1">
    <location>
        <begin position="241"/>
        <end position="266"/>
    </location>
</feature>
<dbReference type="PROSITE" id="PS50235">
    <property type="entry name" value="USP_3"/>
    <property type="match status" value="1"/>
</dbReference>
<organism evidence="3 4">
    <name type="scientific">Sus scrofa</name>
    <name type="common">Pig</name>
    <dbReference type="NCBI Taxonomy" id="9823"/>
    <lineage>
        <taxon>Eukaryota</taxon>
        <taxon>Metazoa</taxon>
        <taxon>Chordata</taxon>
        <taxon>Craniata</taxon>
        <taxon>Vertebrata</taxon>
        <taxon>Euteleostomi</taxon>
        <taxon>Mammalia</taxon>
        <taxon>Eutheria</taxon>
        <taxon>Laurasiatheria</taxon>
        <taxon>Artiodactyla</taxon>
        <taxon>Suina</taxon>
        <taxon>Suidae</taxon>
        <taxon>Sus</taxon>
    </lineage>
</organism>
<evidence type="ECO:0000313" key="3">
    <source>
        <dbReference type="Ensembl" id="ENSSSCP00060017384.1"/>
    </source>
</evidence>
<proteinExistence type="predicted"/>
<protein>
    <submittedName>
        <fullName evidence="3">Ubiquitin specific peptidase 18</fullName>
    </submittedName>
</protein>
<dbReference type="Gene3D" id="3.90.70.10">
    <property type="entry name" value="Cysteine proteinases"/>
    <property type="match status" value="1"/>
</dbReference>
<dbReference type="Ensembl" id="ENSSSCT00040100680.1">
    <property type="protein sequence ID" value="ENSSSCP00040045271.1"/>
    <property type="gene ID" value="ENSSSCG00040072976.1"/>
</dbReference>
<dbReference type="InterPro" id="IPR038765">
    <property type="entry name" value="Papain-like_cys_pep_sf"/>
</dbReference>
<dbReference type="SUPFAM" id="SSF54001">
    <property type="entry name" value="Cysteine proteinases"/>
    <property type="match status" value="1"/>
</dbReference>
<evidence type="ECO:0000313" key="4">
    <source>
        <dbReference type="Proteomes" id="UP000694723"/>
    </source>
</evidence>
<name>A0A8D1V122_PIG</name>
<dbReference type="GO" id="GO:0004843">
    <property type="term" value="F:cysteine-type deubiquitinase activity"/>
    <property type="evidence" value="ECO:0007669"/>
    <property type="project" value="InterPro"/>
</dbReference>
<dbReference type="InterPro" id="IPR050164">
    <property type="entry name" value="Peptidase_C19"/>
</dbReference>
<dbReference type="Ensembl" id="ENSSSCT00060041020.1">
    <property type="protein sequence ID" value="ENSSSCP00060017384.1"/>
    <property type="gene ID" value="ENSSSCG00060030347.1"/>
</dbReference>
<dbReference type="Ensembl" id="ENSSSCT00025058409.1">
    <property type="protein sequence ID" value="ENSSSCP00025024722.1"/>
    <property type="gene ID" value="ENSSSCG00025042760.1"/>
</dbReference>
<dbReference type="Proteomes" id="UP000694722">
    <property type="component" value="Unplaced"/>
</dbReference>